<sequence>MAALDTAVLAPAIPVLRASFGLSLQEAGLLMVAFILFSLPSTALMANLGDRHGRRPVFLSSVGLFAAGSLLVALAPNFATLLAGRALQGLGGGGIIPTASAVIGDALPPAQRGRALGLIGATYGMAFVLGPPLAALLMTVASWHWIFLLNLPIAALVMALGLRALPRQAAAPGALPRLDWAGLVLVFVTLICLVLGITRGLDGLPGRTLWPGLLAAAAAGLVLLLWVETRAAARGQRPMIPLALLQQRQLALTYLLTAGAGFGMGSVIFLTSIATLAHGVARENGGFVLLPMVLCSMLGSVGAGRLLLPWGARRVVLAGFMLLALGYGASAWPGWGWWGFIAATLPVGLGVGVVVGGALRSIAIDEAPAAQRGAAQGLVNIFTSVGTLLSATVIGAVADFAGGGAHGLMLAYAGVAAAMVLMAAVTLALRAAPGAQHQGAEPLETRA</sequence>
<dbReference type="InterPro" id="IPR036259">
    <property type="entry name" value="MFS_trans_sf"/>
</dbReference>
<feature type="transmembrane region" description="Helical" evidence="5">
    <location>
        <begin position="250"/>
        <end position="274"/>
    </location>
</feature>
<dbReference type="InterPro" id="IPR001958">
    <property type="entry name" value="Tet-R_TetA/multi-R_MdtG-like"/>
</dbReference>
<keyword evidence="4 5" id="KW-0472">Membrane</keyword>
<dbReference type="InterPro" id="IPR011701">
    <property type="entry name" value="MFS"/>
</dbReference>
<feature type="transmembrane region" description="Helical" evidence="5">
    <location>
        <begin position="338"/>
        <end position="359"/>
    </location>
</feature>
<evidence type="ECO:0000313" key="7">
    <source>
        <dbReference type="EMBL" id="RVU49902.1"/>
    </source>
</evidence>
<feature type="transmembrane region" description="Helical" evidence="5">
    <location>
        <begin position="286"/>
        <end position="308"/>
    </location>
</feature>
<dbReference type="PROSITE" id="PS50850">
    <property type="entry name" value="MFS"/>
    <property type="match status" value="1"/>
</dbReference>
<name>A0A437RT10_9BURK</name>
<evidence type="ECO:0000256" key="1">
    <source>
        <dbReference type="ARBA" id="ARBA00004141"/>
    </source>
</evidence>
<dbReference type="GO" id="GO:0022857">
    <property type="term" value="F:transmembrane transporter activity"/>
    <property type="evidence" value="ECO:0007669"/>
    <property type="project" value="InterPro"/>
</dbReference>
<feature type="transmembrane region" description="Helical" evidence="5">
    <location>
        <begin position="178"/>
        <end position="197"/>
    </location>
</feature>
<evidence type="ECO:0000256" key="3">
    <source>
        <dbReference type="ARBA" id="ARBA00022989"/>
    </source>
</evidence>
<reference evidence="7 8" key="1">
    <citation type="submission" date="2019-01" db="EMBL/GenBank/DDBJ databases">
        <authorList>
            <person name="Chen W.-M."/>
        </authorList>
    </citation>
    <scope>NUCLEOTIDE SEQUENCE [LARGE SCALE GENOMIC DNA]</scope>
    <source>
        <strain evidence="7 8">KYPY4</strain>
    </source>
</reference>
<dbReference type="Proteomes" id="UP000285575">
    <property type="component" value="Unassembled WGS sequence"/>
</dbReference>
<feature type="transmembrane region" description="Helical" evidence="5">
    <location>
        <begin position="209"/>
        <end position="229"/>
    </location>
</feature>
<evidence type="ECO:0000256" key="4">
    <source>
        <dbReference type="ARBA" id="ARBA00023136"/>
    </source>
</evidence>
<keyword evidence="3 5" id="KW-1133">Transmembrane helix</keyword>
<evidence type="ECO:0000313" key="8">
    <source>
        <dbReference type="Proteomes" id="UP000285575"/>
    </source>
</evidence>
<dbReference type="PRINTS" id="PR01035">
    <property type="entry name" value="TCRTETA"/>
</dbReference>
<feature type="domain" description="Major facilitator superfamily (MFS) profile" evidence="6">
    <location>
        <begin position="1"/>
        <end position="431"/>
    </location>
</feature>
<dbReference type="PANTHER" id="PTHR23501:SF190">
    <property type="entry name" value="MAJOR FACILITATOR SUPERFAMILY MFS_1"/>
    <property type="match status" value="1"/>
</dbReference>
<dbReference type="InterPro" id="IPR020846">
    <property type="entry name" value="MFS_dom"/>
</dbReference>
<dbReference type="Gene3D" id="1.20.1250.20">
    <property type="entry name" value="MFS general substrate transporter like domains"/>
    <property type="match status" value="1"/>
</dbReference>
<dbReference type="EMBL" id="SACR01000001">
    <property type="protein sequence ID" value="RVU49902.1"/>
    <property type="molecule type" value="Genomic_DNA"/>
</dbReference>
<feature type="transmembrane region" description="Helical" evidence="5">
    <location>
        <begin position="115"/>
        <end position="137"/>
    </location>
</feature>
<feature type="transmembrane region" description="Helical" evidence="5">
    <location>
        <begin position="27"/>
        <end position="45"/>
    </location>
</feature>
<evidence type="ECO:0000256" key="2">
    <source>
        <dbReference type="ARBA" id="ARBA00022692"/>
    </source>
</evidence>
<gene>
    <name evidence="7" type="ORF">EOE66_03755</name>
</gene>
<dbReference type="OrthoDB" id="9807274at2"/>
<dbReference type="SUPFAM" id="SSF103473">
    <property type="entry name" value="MFS general substrate transporter"/>
    <property type="match status" value="1"/>
</dbReference>
<feature type="transmembrane region" description="Helical" evidence="5">
    <location>
        <begin position="143"/>
        <end position="166"/>
    </location>
</feature>
<feature type="transmembrane region" description="Helical" evidence="5">
    <location>
        <begin position="57"/>
        <end position="76"/>
    </location>
</feature>
<feature type="transmembrane region" description="Helical" evidence="5">
    <location>
        <begin position="410"/>
        <end position="429"/>
    </location>
</feature>
<dbReference type="GO" id="GO:0005886">
    <property type="term" value="C:plasma membrane"/>
    <property type="evidence" value="ECO:0007669"/>
    <property type="project" value="TreeGrafter"/>
</dbReference>
<organism evidence="7 8">
    <name type="scientific">Rubrivivax rivuli</name>
    <dbReference type="NCBI Taxonomy" id="1862385"/>
    <lineage>
        <taxon>Bacteria</taxon>
        <taxon>Pseudomonadati</taxon>
        <taxon>Pseudomonadota</taxon>
        <taxon>Betaproteobacteria</taxon>
        <taxon>Burkholderiales</taxon>
        <taxon>Sphaerotilaceae</taxon>
        <taxon>Rubrivivax</taxon>
    </lineage>
</organism>
<dbReference type="AlphaFoldDB" id="A0A437RT10"/>
<proteinExistence type="predicted"/>
<dbReference type="PANTHER" id="PTHR23501">
    <property type="entry name" value="MAJOR FACILITATOR SUPERFAMILY"/>
    <property type="match status" value="1"/>
</dbReference>
<evidence type="ECO:0000259" key="6">
    <source>
        <dbReference type="PROSITE" id="PS50850"/>
    </source>
</evidence>
<keyword evidence="8" id="KW-1185">Reference proteome</keyword>
<feature type="transmembrane region" description="Helical" evidence="5">
    <location>
        <begin position="315"/>
        <end position="332"/>
    </location>
</feature>
<comment type="caution">
    <text evidence="7">The sequence shown here is derived from an EMBL/GenBank/DDBJ whole genome shotgun (WGS) entry which is preliminary data.</text>
</comment>
<protein>
    <submittedName>
        <fullName evidence="7">MFS transporter</fullName>
    </submittedName>
</protein>
<feature type="transmembrane region" description="Helical" evidence="5">
    <location>
        <begin position="82"/>
        <end position="103"/>
    </location>
</feature>
<keyword evidence="2 5" id="KW-0812">Transmembrane</keyword>
<accession>A0A437RT10</accession>
<dbReference type="Pfam" id="PF07690">
    <property type="entry name" value="MFS_1"/>
    <property type="match status" value="1"/>
</dbReference>
<dbReference type="Gene3D" id="1.20.1720.10">
    <property type="entry name" value="Multidrug resistance protein D"/>
    <property type="match status" value="1"/>
</dbReference>
<evidence type="ECO:0000256" key="5">
    <source>
        <dbReference type="SAM" id="Phobius"/>
    </source>
</evidence>
<feature type="transmembrane region" description="Helical" evidence="5">
    <location>
        <begin position="379"/>
        <end position="398"/>
    </location>
</feature>
<comment type="subcellular location">
    <subcellularLocation>
        <location evidence="1">Membrane</location>
        <topology evidence="1">Multi-pass membrane protein</topology>
    </subcellularLocation>
</comment>